<dbReference type="Proteomes" id="UP001189429">
    <property type="component" value="Unassembled WGS sequence"/>
</dbReference>
<dbReference type="EMBL" id="CAUYUJ010016083">
    <property type="protein sequence ID" value="CAK0861662.1"/>
    <property type="molecule type" value="Genomic_DNA"/>
</dbReference>
<evidence type="ECO:0000313" key="2">
    <source>
        <dbReference type="EMBL" id="CAK0861662.1"/>
    </source>
</evidence>
<sequence>MAARRRACRPTAACSPSLPRMFSRPPLNNTTRPRFGWTTAPLKSRPSSIESQKTVSQREQSRPWQDRVDDGGQEVVRGPGEVVAVHLARQVRADVGGLSRHRHQGARPEVHLQEALDDARALPEVQAVPESPTSCSTSSSSAPSNTTRPHLTRRGPQLRLWKRLPRKELVMMEGRKGRKRSRSASESRQPSCVAQGTEMARLSKNTGAPRRLSVRRRRDPPAGSTGPWHRRGSRPGRRRPARWYCPPPGAP</sequence>
<feature type="region of interest" description="Disordered" evidence="1">
    <location>
        <begin position="126"/>
        <end position="251"/>
    </location>
</feature>
<feature type="compositionally biased region" description="Low complexity" evidence="1">
    <location>
        <begin position="129"/>
        <end position="149"/>
    </location>
</feature>
<reference evidence="2" key="1">
    <citation type="submission" date="2023-10" db="EMBL/GenBank/DDBJ databases">
        <authorList>
            <person name="Chen Y."/>
            <person name="Shah S."/>
            <person name="Dougan E. K."/>
            <person name="Thang M."/>
            <person name="Chan C."/>
        </authorList>
    </citation>
    <scope>NUCLEOTIDE SEQUENCE [LARGE SCALE GENOMIC DNA]</scope>
</reference>
<proteinExistence type="predicted"/>
<comment type="caution">
    <text evidence="2">The sequence shown here is derived from an EMBL/GenBank/DDBJ whole genome shotgun (WGS) entry which is preliminary data.</text>
</comment>
<name>A0ABN9UR36_9DINO</name>
<gene>
    <name evidence="2" type="ORF">PCOR1329_LOCUS50274</name>
</gene>
<accession>A0ABN9UR36</accession>
<organism evidence="2 3">
    <name type="scientific">Prorocentrum cordatum</name>
    <dbReference type="NCBI Taxonomy" id="2364126"/>
    <lineage>
        <taxon>Eukaryota</taxon>
        <taxon>Sar</taxon>
        <taxon>Alveolata</taxon>
        <taxon>Dinophyceae</taxon>
        <taxon>Prorocentrales</taxon>
        <taxon>Prorocentraceae</taxon>
        <taxon>Prorocentrum</taxon>
    </lineage>
</organism>
<protein>
    <submittedName>
        <fullName evidence="2">Uncharacterized protein</fullName>
    </submittedName>
</protein>
<feature type="compositionally biased region" description="Basic and acidic residues" evidence="1">
    <location>
        <begin position="166"/>
        <end position="175"/>
    </location>
</feature>
<feature type="compositionally biased region" description="Polar residues" evidence="1">
    <location>
        <begin position="45"/>
        <end position="58"/>
    </location>
</feature>
<keyword evidence="3" id="KW-1185">Reference proteome</keyword>
<feature type="region of interest" description="Disordered" evidence="1">
    <location>
        <begin position="1"/>
        <end position="75"/>
    </location>
</feature>
<feature type="compositionally biased region" description="Basic and acidic residues" evidence="1">
    <location>
        <begin position="59"/>
        <end position="70"/>
    </location>
</feature>
<evidence type="ECO:0000313" key="3">
    <source>
        <dbReference type="Proteomes" id="UP001189429"/>
    </source>
</evidence>
<feature type="compositionally biased region" description="Basic residues" evidence="1">
    <location>
        <begin position="228"/>
        <end position="241"/>
    </location>
</feature>
<evidence type="ECO:0000256" key="1">
    <source>
        <dbReference type="SAM" id="MobiDB-lite"/>
    </source>
</evidence>